<reference evidence="2" key="2">
    <citation type="journal article" date="2015" name="Data Brief">
        <title>Shoot transcriptome of the giant reed, Arundo donax.</title>
        <authorList>
            <person name="Barrero R.A."/>
            <person name="Guerrero F.D."/>
            <person name="Moolhuijzen P."/>
            <person name="Goolsby J.A."/>
            <person name="Tidwell J."/>
            <person name="Bellgard S.E."/>
            <person name="Bellgard M.I."/>
        </authorList>
    </citation>
    <scope>NUCLEOTIDE SEQUENCE</scope>
    <source>
        <tissue evidence="2">Shoot tissue taken approximately 20 cm above the soil surface</tissue>
    </source>
</reference>
<feature type="region of interest" description="Disordered" evidence="1">
    <location>
        <begin position="1"/>
        <end position="21"/>
    </location>
</feature>
<evidence type="ECO:0000313" key="2">
    <source>
        <dbReference type="EMBL" id="JAE28638.1"/>
    </source>
</evidence>
<organism evidence="2">
    <name type="scientific">Arundo donax</name>
    <name type="common">Giant reed</name>
    <name type="synonym">Donax arundinaceus</name>
    <dbReference type="NCBI Taxonomy" id="35708"/>
    <lineage>
        <taxon>Eukaryota</taxon>
        <taxon>Viridiplantae</taxon>
        <taxon>Streptophyta</taxon>
        <taxon>Embryophyta</taxon>
        <taxon>Tracheophyta</taxon>
        <taxon>Spermatophyta</taxon>
        <taxon>Magnoliopsida</taxon>
        <taxon>Liliopsida</taxon>
        <taxon>Poales</taxon>
        <taxon>Poaceae</taxon>
        <taxon>PACMAD clade</taxon>
        <taxon>Arundinoideae</taxon>
        <taxon>Arundineae</taxon>
        <taxon>Arundo</taxon>
    </lineage>
</organism>
<sequence length="21" mass="2415">MKMMDTSTNQSTKSKQVIEQV</sequence>
<protein>
    <submittedName>
        <fullName evidence="2">Uncharacterized protein</fullName>
    </submittedName>
</protein>
<name>A0A0A9H6Z0_ARUDO</name>
<dbReference type="EMBL" id="GBRH01169258">
    <property type="protein sequence ID" value="JAE28638.1"/>
    <property type="molecule type" value="Transcribed_RNA"/>
</dbReference>
<accession>A0A0A9H6Z0</accession>
<dbReference type="AlphaFoldDB" id="A0A0A9H6Z0"/>
<reference evidence="2" key="1">
    <citation type="submission" date="2014-09" db="EMBL/GenBank/DDBJ databases">
        <authorList>
            <person name="Magalhaes I.L.F."/>
            <person name="Oliveira U."/>
            <person name="Santos F.R."/>
            <person name="Vidigal T.H.D.A."/>
            <person name="Brescovit A.D."/>
            <person name="Santos A.J."/>
        </authorList>
    </citation>
    <scope>NUCLEOTIDE SEQUENCE</scope>
    <source>
        <tissue evidence="2">Shoot tissue taken approximately 20 cm above the soil surface</tissue>
    </source>
</reference>
<proteinExistence type="predicted"/>
<evidence type="ECO:0000256" key="1">
    <source>
        <dbReference type="SAM" id="MobiDB-lite"/>
    </source>
</evidence>